<evidence type="ECO:0000313" key="5">
    <source>
        <dbReference type="Proteomes" id="UP000791080"/>
    </source>
</evidence>
<proteinExistence type="predicted"/>
<reference evidence="4 5" key="1">
    <citation type="submission" date="2022-06" db="EMBL/GenBank/DDBJ databases">
        <title>Genomic Encyclopedia of Type Strains, Phase I: the one thousand microbial genomes (KMG-I) project.</title>
        <authorList>
            <person name="Kyrpides N."/>
        </authorList>
    </citation>
    <scope>NUCLEOTIDE SEQUENCE [LARGE SCALE GENOMIC DNA]</scope>
    <source>
        <strain evidence="4 5">DSM 43889</strain>
    </source>
</reference>
<evidence type="ECO:0000256" key="1">
    <source>
        <dbReference type="SAM" id="MobiDB-lite"/>
    </source>
</evidence>
<feature type="region of interest" description="Disordered" evidence="1">
    <location>
        <begin position="136"/>
        <end position="166"/>
    </location>
</feature>
<dbReference type="InterPro" id="IPR023346">
    <property type="entry name" value="Lysozyme-like_dom_sf"/>
</dbReference>
<dbReference type="SUPFAM" id="SSF53955">
    <property type="entry name" value="Lysozyme-like"/>
    <property type="match status" value="1"/>
</dbReference>
<dbReference type="CDD" id="cd13399">
    <property type="entry name" value="Slt35-like"/>
    <property type="match status" value="1"/>
</dbReference>
<comment type="caution">
    <text evidence="4">The sequence shown here is derived from an EMBL/GenBank/DDBJ whole genome shotgun (WGS) entry which is preliminary data.</text>
</comment>
<dbReference type="Proteomes" id="UP000791080">
    <property type="component" value="Unassembled WGS sequence"/>
</dbReference>
<dbReference type="PANTHER" id="PTHR30163:SF8">
    <property type="entry name" value="LYTIC MUREIN TRANSGLYCOSYLASE"/>
    <property type="match status" value="1"/>
</dbReference>
<dbReference type="PANTHER" id="PTHR30163">
    <property type="entry name" value="MEMBRANE-BOUND LYTIC MUREIN TRANSGLYCOSYLASE B"/>
    <property type="match status" value="1"/>
</dbReference>
<evidence type="ECO:0000256" key="2">
    <source>
        <dbReference type="SAM" id="SignalP"/>
    </source>
</evidence>
<keyword evidence="5" id="KW-1185">Reference proteome</keyword>
<evidence type="ECO:0000313" key="4">
    <source>
        <dbReference type="EMBL" id="MCP2332401.1"/>
    </source>
</evidence>
<feature type="domain" description="Transglycosylase SLT" evidence="3">
    <location>
        <begin position="187"/>
        <end position="231"/>
    </location>
</feature>
<keyword evidence="2" id="KW-0732">Signal</keyword>
<dbReference type="Pfam" id="PF13406">
    <property type="entry name" value="SLT_2"/>
    <property type="match status" value="1"/>
</dbReference>
<protein>
    <submittedName>
        <fullName evidence="4">Membrane-bound lytic murein transglycosylase B</fullName>
    </submittedName>
</protein>
<dbReference type="InterPro" id="IPR043426">
    <property type="entry name" value="MltB-like"/>
</dbReference>
<organism evidence="4 5">
    <name type="scientific">Actinoalloteichus caeruleus DSM 43889</name>
    <dbReference type="NCBI Taxonomy" id="1120930"/>
    <lineage>
        <taxon>Bacteria</taxon>
        <taxon>Bacillati</taxon>
        <taxon>Actinomycetota</taxon>
        <taxon>Actinomycetes</taxon>
        <taxon>Pseudonocardiales</taxon>
        <taxon>Pseudonocardiaceae</taxon>
        <taxon>Actinoalloteichus</taxon>
        <taxon>Actinoalloteichus cyanogriseus</taxon>
    </lineage>
</organism>
<accession>A0ABT1JJR9</accession>
<sequence>MSNMSPAPGRRRWARLVIGGATLALASSALVAFVARDDPADGNYLQALAEEMPAVAPPDRGASLPPVSVVSVDGPTRLGSRPQDQLTGWSEALADPLNIPRAALQAYGYAAATVQAENPSCGLTWTTLAAIGSSESNHGRHGGATLDRTGRPSEPIIGIPLDGRPGVKEIRDTDGGELDGDDVYDRAVGPMQFLPQTWAEWGVDADGDGVADPQDIDDAALAAGNYLCDSGGDLTESEGWWRAVLTYNESRAYATDILERAERYGQLSRDVLR</sequence>
<gene>
    <name evidence="4" type="ORF">G443_002671</name>
</gene>
<name>A0ABT1JJR9_ACTCY</name>
<feature type="chain" id="PRO_5046900314" evidence="2">
    <location>
        <begin position="32"/>
        <end position="273"/>
    </location>
</feature>
<evidence type="ECO:0000259" key="3">
    <source>
        <dbReference type="Pfam" id="PF13406"/>
    </source>
</evidence>
<feature type="signal peptide" evidence="2">
    <location>
        <begin position="1"/>
        <end position="31"/>
    </location>
</feature>
<dbReference type="EMBL" id="AUBJ02000001">
    <property type="protein sequence ID" value="MCP2332401.1"/>
    <property type="molecule type" value="Genomic_DNA"/>
</dbReference>
<dbReference type="Gene3D" id="1.10.530.10">
    <property type="match status" value="1"/>
</dbReference>
<dbReference type="InterPro" id="IPR031304">
    <property type="entry name" value="SLT_2"/>
</dbReference>